<dbReference type="Proteomes" id="UP000322873">
    <property type="component" value="Unassembled WGS sequence"/>
</dbReference>
<evidence type="ECO:0000313" key="1">
    <source>
        <dbReference type="EMBL" id="KAA8570406.1"/>
    </source>
</evidence>
<reference evidence="1 2" key="1">
    <citation type="submission" date="2019-06" db="EMBL/GenBank/DDBJ databases">
        <title>Genome Sequence of the Brown Rot Fungal Pathogen Monilinia fructicola.</title>
        <authorList>
            <person name="De Miccolis Angelini R.M."/>
            <person name="Landi L."/>
            <person name="Abate D."/>
            <person name="Pollastro S."/>
            <person name="Romanazzi G."/>
            <person name="Faretra F."/>
        </authorList>
    </citation>
    <scope>NUCLEOTIDE SEQUENCE [LARGE SCALE GENOMIC DNA]</scope>
    <source>
        <strain evidence="1 2">Mfrc123</strain>
    </source>
</reference>
<proteinExistence type="predicted"/>
<dbReference type="AlphaFoldDB" id="A0A5M9JRG3"/>
<name>A0A5M9JRG3_MONFR</name>
<organism evidence="1 2">
    <name type="scientific">Monilinia fructicola</name>
    <name type="common">Brown rot fungus</name>
    <name type="synonym">Ciboria fructicola</name>
    <dbReference type="NCBI Taxonomy" id="38448"/>
    <lineage>
        <taxon>Eukaryota</taxon>
        <taxon>Fungi</taxon>
        <taxon>Dikarya</taxon>
        <taxon>Ascomycota</taxon>
        <taxon>Pezizomycotina</taxon>
        <taxon>Leotiomycetes</taxon>
        <taxon>Helotiales</taxon>
        <taxon>Sclerotiniaceae</taxon>
        <taxon>Monilinia</taxon>
    </lineage>
</organism>
<gene>
    <name evidence="1" type="ORF">EYC84_002695</name>
</gene>
<comment type="caution">
    <text evidence="1">The sequence shown here is derived from an EMBL/GenBank/DDBJ whole genome shotgun (WGS) entry which is preliminary data.</text>
</comment>
<evidence type="ECO:0000313" key="2">
    <source>
        <dbReference type="Proteomes" id="UP000322873"/>
    </source>
</evidence>
<accession>A0A5M9JRG3</accession>
<protein>
    <submittedName>
        <fullName evidence="1">Uncharacterized protein</fullName>
    </submittedName>
</protein>
<sequence>MRREVCYVSCAGSLMGVLRSCYRMPRDLGCGFTCLCVRMCIRSLVAGNLGMTMEKQKEGFCYERRYVFLDDGSGSPPSFAEVEEW</sequence>
<dbReference type="EMBL" id="VICG01000007">
    <property type="protein sequence ID" value="KAA8570406.1"/>
    <property type="molecule type" value="Genomic_DNA"/>
</dbReference>
<keyword evidence="2" id="KW-1185">Reference proteome</keyword>